<protein>
    <recommendedName>
        <fullName evidence="4">RNase H type-1 domain-containing protein</fullName>
    </recommendedName>
</protein>
<evidence type="ECO:0000313" key="2">
    <source>
        <dbReference type="EMBL" id="RVW87570.1"/>
    </source>
</evidence>
<dbReference type="EMBL" id="QGNW01000183">
    <property type="protein sequence ID" value="RVW87570.1"/>
    <property type="molecule type" value="Genomic_DNA"/>
</dbReference>
<dbReference type="Proteomes" id="UP000288805">
    <property type="component" value="Unassembled WGS sequence"/>
</dbReference>
<sequence length="186" mass="21114">MVDFMVELPQKPAHAVEFPGEQWWTLHVDGTFRVSESGIAKYEVILVGLNLAIAFSATRLEIRNDSQLIVGKIQKEYEAKDESHGSPPHHVEDGHSRPRTHYSSAKEILLVATNYFSKWVKVEAYASIKDKNVSKRPTEASPFAVTYGMEVIIQIEIGMPTIKTIVQGQRDNDEELVRHLDWVDEI</sequence>
<accession>A0A438HT50</accession>
<dbReference type="PANTHER" id="PTHR48475">
    <property type="entry name" value="RIBONUCLEASE H"/>
    <property type="match status" value="1"/>
</dbReference>
<comment type="caution">
    <text evidence="2">The sequence shown here is derived from an EMBL/GenBank/DDBJ whole genome shotgun (WGS) entry which is preliminary data.</text>
</comment>
<dbReference type="AlphaFoldDB" id="A0A438HT50"/>
<proteinExistence type="predicted"/>
<organism evidence="2 3">
    <name type="scientific">Vitis vinifera</name>
    <name type="common">Grape</name>
    <dbReference type="NCBI Taxonomy" id="29760"/>
    <lineage>
        <taxon>Eukaryota</taxon>
        <taxon>Viridiplantae</taxon>
        <taxon>Streptophyta</taxon>
        <taxon>Embryophyta</taxon>
        <taxon>Tracheophyta</taxon>
        <taxon>Spermatophyta</taxon>
        <taxon>Magnoliopsida</taxon>
        <taxon>eudicotyledons</taxon>
        <taxon>Gunneridae</taxon>
        <taxon>Pentapetalae</taxon>
        <taxon>rosids</taxon>
        <taxon>Vitales</taxon>
        <taxon>Vitaceae</taxon>
        <taxon>Viteae</taxon>
        <taxon>Vitis</taxon>
    </lineage>
</organism>
<evidence type="ECO:0008006" key="4">
    <source>
        <dbReference type="Google" id="ProtNLM"/>
    </source>
</evidence>
<feature type="region of interest" description="Disordered" evidence="1">
    <location>
        <begin position="79"/>
        <end position="98"/>
    </location>
</feature>
<feature type="compositionally biased region" description="Basic and acidic residues" evidence="1">
    <location>
        <begin position="79"/>
        <end position="96"/>
    </location>
</feature>
<evidence type="ECO:0000313" key="3">
    <source>
        <dbReference type="Proteomes" id="UP000288805"/>
    </source>
</evidence>
<name>A0A438HT50_VITVI</name>
<reference evidence="2 3" key="1">
    <citation type="journal article" date="2018" name="PLoS Genet.">
        <title>Population sequencing reveals clonal diversity and ancestral inbreeding in the grapevine cultivar Chardonnay.</title>
        <authorList>
            <person name="Roach M.J."/>
            <person name="Johnson D.L."/>
            <person name="Bohlmann J."/>
            <person name="van Vuuren H.J."/>
            <person name="Jones S.J."/>
            <person name="Pretorius I.S."/>
            <person name="Schmidt S.A."/>
            <person name="Borneman A.R."/>
        </authorList>
    </citation>
    <scope>NUCLEOTIDE SEQUENCE [LARGE SCALE GENOMIC DNA]</scope>
    <source>
        <strain evidence="3">cv. Chardonnay</strain>
        <tissue evidence="2">Leaf</tissue>
    </source>
</reference>
<dbReference type="InterPro" id="IPR012337">
    <property type="entry name" value="RNaseH-like_sf"/>
</dbReference>
<dbReference type="SUPFAM" id="SSF53098">
    <property type="entry name" value="Ribonuclease H-like"/>
    <property type="match status" value="1"/>
</dbReference>
<gene>
    <name evidence="2" type="ORF">CK203_036297</name>
</gene>
<dbReference type="PANTHER" id="PTHR48475:SF2">
    <property type="entry name" value="RIBONUCLEASE H"/>
    <property type="match status" value="1"/>
</dbReference>
<evidence type="ECO:0000256" key="1">
    <source>
        <dbReference type="SAM" id="MobiDB-lite"/>
    </source>
</evidence>